<dbReference type="AlphaFoldDB" id="A0A1V6C7W5"/>
<comment type="caution">
    <text evidence="1">The sequence shown here is derived from an EMBL/GenBank/DDBJ whole genome shotgun (WGS) entry which is preliminary data.</text>
</comment>
<dbReference type="Proteomes" id="UP000485562">
    <property type="component" value="Unassembled WGS sequence"/>
</dbReference>
<reference evidence="1" key="1">
    <citation type="submission" date="2017-02" db="EMBL/GenBank/DDBJ databases">
        <title>Delving into the versatile metabolic prowess of the omnipresent phylum Bacteroidetes.</title>
        <authorList>
            <person name="Nobu M.K."/>
            <person name="Mei R."/>
            <person name="Narihiro T."/>
            <person name="Kuroda K."/>
            <person name="Liu W.-T."/>
        </authorList>
    </citation>
    <scope>NUCLEOTIDE SEQUENCE</scope>
    <source>
        <strain evidence="1">ADurb.Bin131</strain>
    </source>
</reference>
<protein>
    <submittedName>
        <fullName evidence="1">Uncharacterized protein</fullName>
    </submittedName>
</protein>
<accession>A0A1V6C7W5</accession>
<gene>
    <name evidence="1" type="ORF">BWX89_01150</name>
</gene>
<proteinExistence type="predicted"/>
<name>A0A1V6C7W5_UNCT6</name>
<sequence length="43" mass="5170">MELRKEKPGTKKTCYCPDDDIVKFELERLEDEEGRGWNRPDEI</sequence>
<organism evidence="1">
    <name type="scientific">candidate division TA06 bacterium ADurb.Bin131</name>
    <dbReference type="NCBI Taxonomy" id="1852827"/>
    <lineage>
        <taxon>Bacteria</taxon>
        <taxon>Bacteria division TA06</taxon>
    </lineage>
</organism>
<dbReference type="EMBL" id="MWDQ01000106">
    <property type="protein sequence ID" value="OQB72945.1"/>
    <property type="molecule type" value="Genomic_DNA"/>
</dbReference>
<evidence type="ECO:0000313" key="1">
    <source>
        <dbReference type="EMBL" id="OQB72945.1"/>
    </source>
</evidence>